<keyword evidence="2 3" id="KW-0040">ANK repeat</keyword>
<feature type="repeat" description="ANK" evidence="3">
    <location>
        <begin position="195"/>
        <end position="227"/>
    </location>
</feature>
<keyword evidence="1" id="KW-0677">Repeat</keyword>
<dbReference type="InterPro" id="IPR036770">
    <property type="entry name" value="Ankyrin_rpt-contain_sf"/>
</dbReference>
<dbReference type="SUPFAM" id="SSF48403">
    <property type="entry name" value="Ankyrin repeat"/>
    <property type="match status" value="1"/>
</dbReference>
<dbReference type="GO" id="GO:0016491">
    <property type="term" value="F:oxidoreductase activity"/>
    <property type="evidence" value="ECO:0007669"/>
    <property type="project" value="InterPro"/>
</dbReference>
<dbReference type="GO" id="GO:0005506">
    <property type="term" value="F:iron ion binding"/>
    <property type="evidence" value="ECO:0007669"/>
    <property type="project" value="InterPro"/>
</dbReference>
<dbReference type="EMBL" id="WNWQ01000312">
    <property type="protein sequence ID" value="KAE9970823.1"/>
    <property type="molecule type" value="Genomic_DNA"/>
</dbReference>
<dbReference type="PROSITE" id="PS50297">
    <property type="entry name" value="ANK_REP_REGION"/>
    <property type="match status" value="7"/>
</dbReference>
<dbReference type="InterPro" id="IPR002110">
    <property type="entry name" value="Ankyrin_rpt"/>
</dbReference>
<dbReference type="Gene3D" id="1.25.40.20">
    <property type="entry name" value="Ankyrin repeat-containing domain"/>
    <property type="match status" value="2"/>
</dbReference>
<feature type="repeat" description="ANK" evidence="3">
    <location>
        <begin position="18"/>
        <end position="50"/>
    </location>
</feature>
<accession>A0A8H3YSZ5</accession>
<gene>
    <name evidence="5" type="ORF">BLS_004746</name>
</gene>
<sequence length="460" mass="48808">MTSLPNTITEEEPEEDENAWTPLQTASLDGNEFLVTSLLKKGADTNAFPRGWYGKTALQAASQNGHLYIVKLLVEAGADIDSPGGNNGGHTALTAAAGSGHRRIVDFLIAKGAQINTTPHRYMGRTALQAAAGGGHVDIVELLIGLGAEIDAPPAHNNGRTALQAAVEGQHHSIVEILLQRGANFEADASIGRYKGLTALQAAAQAGNLRIVERLLQAGASIDANGSYYNGVTALYAAAEMGHLDVVKKLLSLGADRNATAGNKHWTAVRVAKFNGHEAVTLQYPMHRYILHSPRSPFTALHMAWQHTLPVPFTLAATYDHPICYLIHHWVPLYLPAIALRVHILPFLLALSIATLADTVSYSGYSTALLPSGIILPGMAHRVEGHFLSKGEGNFSSFGLVDWVGGTGVGSDLLDDMKAEWAKRDGSGKLLEAGDNAGNLIGGVGEKMRGKAGAKKARKN</sequence>
<dbReference type="PANTHER" id="PTHR24198">
    <property type="entry name" value="ANKYRIN REPEAT AND PROTEIN KINASE DOMAIN-CONTAINING PROTEIN"/>
    <property type="match status" value="1"/>
</dbReference>
<dbReference type="Proteomes" id="UP000433883">
    <property type="component" value="Unassembled WGS sequence"/>
</dbReference>
<dbReference type="InterPro" id="IPR006694">
    <property type="entry name" value="Fatty_acid_hydroxylase"/>
</dbReference>
<protein>
    <recommendedName>
        <fullName evidence="4">Fatty acid hydroxylase domain-containing protein</fullName>
    </recommendedName>
</protein>
<evidence type="ECO:0000256" key="3">
    <source>
        <dbReference type="PROSITE-ProRule" id="PRU00023"/>
    </source>
</evidence>
<dbReference type="GO" id="GO:0008610">
    <property type="term" value="P:lipid biosynthetic process"/>
    <property type="evidence" value="ECO:0007669"/>
    <property type="project" value="InterPro"/>
</dbReference>
<feature type="domain" description="Fatty acid hydroxylase" evidence="4">
    <location>
        <begin position="282"/>
        <end position="407"/>
    </location>
</feature>
<feature type="repeat" description="ANK" evidence="3">
    <location>
        <begin position="53"/>
        <end position="85"/>
    </location>
</feature>
<dbReference type="PANTHER" id="PTHR24198:SF165">
    <property type="entry name" value="ANKYRIN REPEAT-CONTAINING PROTEIN-RELATED"/>
    <property type="match status" value="1"/>
</dbReference>
<dbReference type="SMART" id="SM00248">
    <property type="entry name" value="ANK"/>
    <property type="match status" value="7"/>
</dbReference>
<comment type="caution">
    <text evidence="5">The sequence shown here is derived from an EMBL/GenBank/DDBJ whole genome shotgun (WGS) entry which is preliminary data.</text>
</comment>
<proteinExistence type="predicted"/>
<feature type="repeat" description="ANK" evidence="3">
    <location>
        <begin position="123"/>
        <end position="155"/>
    </location>
</feature>
<dbReference type="PROSITE" id="PS50088">
    <property type="entry name" value="ANK_REPEAT"/>
    <property type="match status" value="7"/>
</dbReference>
<evidence type="ECO:0000313" key="6">
    <source>
        <dbReference type="Proteomes" id="UP000433883"/>
    </source>
</evidence>
<evidence type="ECO:0000256" key="1">
    <source>
        <dbReference type="ARBA" id="ARBA00022737"/>
    </source>
</evidence>
<evidence type="ECO:0000256" key="2">
    <source>
        <dbReference type="ARBA" id="ARBA00023043"/>
    </source>
</evidence>
<evidence type="ECO:0000313" key="5">
    <source>
        <dbReference type="EMBL" id="KAE9970823.1"/>
    </source>
</evidence>
<dbReference type="PRINTS" id="PR01415">
    <property type="entry name" value="ANKYRIN"/>
</dbReference>
<feature type="repeat" description="ANK" evidence="3">
    <location>
        <begin position="158"/>
        <end position="190"/>
    </location>
</feature>
<feature type="repeat" description="ANK" evidence="3">
    <location>
        <begin position="88"/>
        <end position="120"/>
    </location>
</feature>
<dbReference type="Pfam" id="PF04116">
    <property type="entry name" value="FA_hydroxylase"/>
    <property type="match status" value="1"/>
</dbReference>
<name>A0A8H3YSZ5_VENIN</name>
<feature type="repeat" description="ANK" evidence="3">
    <location>
        <begin position="230"/>
        <end position="262"/>
    </location>
</feature>
<dbReference type="AlphaFoldDB" id="A0A8H3YSZ5"/>
<organism evidence="5 6">
    <name type="scientific">Venturia inaequalis</name>
    <name type="common">Apple scab fungus</name>
    <dbReference type="NCBI Taxonomy" id="5025"/>
    <lineage>
        <taxon>Eukaryota</taxon>
        <taxon>Fungi</taxon>
        <taxon>Dikarya</taxon>
        <taxon>Ascomycota</taxon>
        <taxon>Pezizomycotina</taxon>
        <taxon>Dothideomycetes</taxon>
        <taxon>Pleosporomycetidae</taxon>
        <taxon>Venturiales</taxon>
        <taxon>Venturiaceae</taxon>
        <taxon>Venturia</taxon>
    </lineage>
</organism>
<reference evidence="5 6" key="1">
    <citation type="submission" date="2019-11" db="EMBL/GenBank/DDBJ databases">
        <title>Venturia inaequalis Genome Resource.</title>
        <authorList>
            <person name="Lichtner F.J."/>
        </authorList>
    </citation>
    <scope>NUCLEOTIDE SEQUENCE [LARGE SCALE GENOMIC DNA]</scope>
    <source>
        <strain evidence="5">Bline_iso_100314</strain>
    </source>
</reference>
<dbReference type="Pfam" id="PF12796">
    <property type="entry name" value="Ank_2"/>
    <property type="match status" value="3"/>
</dbReference>
<evidence type="ECO:0000259" key="4">
    <source>
        <dbReference type="Pfam" id="PF04116"/>
    </source>
</evidence>